<dbReference type="PANTHER" id="PTHR33619">
    <property type="entry name" value="POLYSACCHARIDE EXPORT PROTEIN GFCE-RELATED"/>
    <property type="match status" value="1"/>
</dbReference>
<keyword evidence="4" id="KW-1134">Transmembrane beta strand</keyword>
<accession>A0A1I7NFG1</accession>
<dbReference type="Pfam" id="PF22461">
    <property type="entry name" value="SLBB_2"/>
    <property type="match status" value="1"/>
</dbReference>
<dbReference type="PANTHER" id="PTHR33619:SF3">
    <property type="entry name" value="POLYSACCHARIDE EXPORT PROTEIN GFCE-RELATED"/>
    <property type="match status" value="1"/>
</dbReference>
<dbReference type="GO" id="GO:0015288">
    <property type="term" value="F:porin activity"/>
    <property type="evidence" value="ECO:0007669"/>
    <property type="project" value="UniProtKB-KW"/>
</dbReference>
<name>A0A1I7NFG1_9HYPH</name>
<keyword evidence="10" id="KW-0626">Porin</keyword>
<dbReference type="InterPro" id="IPR003715">
    <property type="entry name" value="Poly_export_N"/>
</dbReference>
<dbReference type="GO" id="GO:0006811">
    <property type="term" value="P:monoatomic ion transport"/>
    <property type="evidence" value="ECO:0007669"/>
    <property type="project" value="UniProtKB-KW"/>
</dbReference>
<evidence type="ECO:0000256" key="7">
    <source>
        <dbReference type="ARBA" id="ARBA00022729"/>
    </source>
</evidence>
<evidence type="ECO:0000256" key="12">
    <source>
        <dbReference type="ARBA" id="ARBA00023139"/>
    </source>
</evidence>
<keyword evidence="8" id="KW-0625">Polysaccharide transport</keyword>
<evidence type="ECO:0000256" key="2">
    <source>
        <dbReference type="ARBA" id="ARBA00009450"/>
    </source>
</evidence>
<keyword evidence="13" id="KW-0998">Cell outer membrane</keyword>
<dbReference type="STRING" id="51670.SAMN04488557_1961"/>
<keyword evidence="6" id="KW-0812">Transmembrane</keyword>
<keyword evidence="18" id="KW-1185">Reference proteome</keyword>
<dbReference type="EMBL" id="FPCH01000002">
    <property type="protein sequence ID" value="SFV33389.1"/>
    <property type="molecule type" value="Genomic_DNA"/>
</dbReference>
<feature type="domain" description="Polysaccharide export protein N-terminal" evidence="15">
    <location>
        <begin position="99"/>
        <end position="186"/>
    </location>
</feature>
<dbReference type="GO" id="GO:0015159">
    <property type="term" value="F:polysaccharide transmembrane transporter activity"/>
    <property type="evidence" value="ECO:0007669"/>
    <property type="project" value="InterPro"/>
</dbReference>
<keyword evidence="12" id="KW-0564">Palmitate</keyword>
<dbReference type="GO" id="GO:0009279">
    <property type="term" value="C:cell outer membrane"/>
    <property type="evidence" value="ECO:0007669"/>
    <property type="project" value="UniProtKB-SubCell"/>
</dbReference>
<sequence>MIISWPRIILPVGVIAIVGMLSGCTQLPVVGPSYRDIKSGAATTLSNGRDPLLVYTSRDAVDFNYALIDLNPPVLSVLSGISPDSFHGTFGTQRGPVPVIRVGVGDVVQTSIFESSAGGLFVSGDATGRVGNYVTLPPQTVAGNGTISIPYAGQVKAAGRTSYEIQRDIEAKLATRAIEPQVVINITEQNSDAAIVIGDAGQGRIKLTGSGERILDMISKAGSAGGAGAGGSGKLAPYDLEVTLQRKNRIGTVRLSSIIDNPSENIFVNAGDVIYVHRRPRTFVAFGALGNATGGTTVGGGDVSGLDGIFQFGQERLALSEAVAKAGGLLDERANPSQIFVYRGERRQTLEKLDVNLSKFAPDQQLIPTVYRVNFRDPSAFFMAQKFQMRDKDILYVANADSVEVGKALNYMTLWSASAAGYVGNAATVLTSAQILGGGGPATALVVGGAAAP</sequence>
<organism evidence="17 18">
    <name type="scientific">Hyphomicrobium facile</name>
    <dbReference type="NCBI Taxonomy" id="51670"/>
    <lineage>
        <taxon>Bacteria</taxon>
        <taxon>Pseudomonadati</taxon>
        <taxon>Pseudomonadota</taxon>
        <taxon>Alphaproteobacteria</taxon>
        <taxon>Hyphomicrobiales</taxon>
        <taxon>Hyphomicrobiaceae</taxon>
        <taxon>Hyphomicrobium</taxon>
    </lineage>
</organism>
<comment type="similarity">
    <text evidence="2">Belongs to the BexD/CtrA/VexA family.</text>
</comment>
<comment type="subcellular location">
    <subcellularLocation>
        <location evidence="1">Cell outer membrane</location>
        <topology evidence="1">Multi-pass membrane protein</topology>
    </subcellularLocation>
</comment>
<dbReference type="OrthoDB" id="7198507at2"/>
<evidence type="ECO:0000256" key="4">
    <source>
        <dbReference type="ARBA" id="ARBA00022452"/>
    </source>
</evidence>
<gene>
    <name evidence="17" type="ORF">SAMN04488557_1961</name>
</gene>
<evidence type="ECO:0000256" key="11">
    <source>
        <dbReference type="ARBA" id="ARBA00023136"/>
    </source>
</evidence>
<proteinExistence type="inferred from homology"/>
<keyword evidence="9" id="KW-0406">Ion transport</keyword>
<evidence type="ECO:0000256" key="9">
    <source>
        <dbReference type="ARBA" id="ARBA00023065"/>
    </source>
</evidence>
<dbReference type="AlphaFoldDB" id="A0A1I7NFG1"/>
<dbReference type="GO" id="GO:0046930">
    <property type="term" value="C:pore complex"/>
    <property type="evidence" value="ECO:0007669"/>
    <property type="project" value="UniProtKB-KW"/>
</dbReference>
<evidence type="ECO:0000313" key="18">
    <source>
        <dbReference type="Proteomes" id="UP000199423"/>
    </source>
</evidence>
<dbReference type="RefSeq" id="WP_092867466.1">
    <property type="nucleotide sequence ID" value="NZ_FPCH01000002.1"/>
</dbReference>
<evidence type="ECO:0000256" key="3">
    <source>
        <dbReference type="ARBA" id="ARBA00022448"/>
    </source>
</evidence>
<evidence type="ECO:0000256" key="1">
    <source>
        <dbReference type="ARBA" id="ARBA00004571"/>
    </source>
</evidence>
<reference evidence="18" key="1">
    <citation type="submission" date="2016-10" db="EMBL/GenBank/DDBJ databases">
        <authorList>
            <person name="Varghese N."/>
            <person name="Submissions S."/>
        </authorList>
    </citation>
    <scope>NUCLEOTIDE SEQUENCE [LARGE SCALE GENOMIC DNA]</scope>
    <source>
        <strain evidence="18">DSM 1565</strain>
    </source>
</reference>
<keyword evidence="7" id="KW-0732">Signal</keyword>
<dbReference type="Gene3D" id="3.30.1950.10">
    <property type="entry name" value="wza like domain"/>
    <property type="match status" value="1"/>
</dbReference>
<evidence type="ECO:0000259" key="15">
    <source>
        <dbReference type="Pfam" id="PF02563"/>
    </source>
</evidence>
<keyword evidence="14" id="KW-0449">Lipoprotein</keyword>
<feature type="domain" description="SLBB" evidence="16">
    <location>
        <begin position="313"/>
        <end position="397"/>
    </location>
</feature>
<evidence type="ECO:0000256" key="13">
    <source>
        <dbReference type="ARBA" id="ARBA00023237"/>
    </source>
</evidence>
<evidence type="ECO:0000256" key="5">
    <source>
        <dbReference type="ARBA" id="ARBA00022597"/>
    </source>
</evidence>
<dbReference type="Proteomes" id="UP000199423">
    <property type="component" value="Unassembled WGS sequence"/>
</dbReference>
<evidence type="ECO:0000256" key="14">
    <source>
        <dbReference type="ARBA" id="ARBA00023288"/>
    </source>
</evidence>
<keyword evidence="11" id="KW-0472">Membrane</keyword>
<dbReference type="InterPro" id="IPR054765">
    <property type="entry name" value="SLBB_dom"/>
</dbReference>
<evidence type="ECO:0000256" key="10">
    <source>
        <dbReference type="ARBA" id="ARBA00023114"/>
    </source>
</evidence>
<keyword evidence="3" id="KW-0813">Transport</keyword>
<dbReference type="Pfam" id="PF02563">
    <property type="entry name" value="Poly_export"/>
    <property type="match status" value="1"/>
</dbReference>
<evidence type="ECO:0000256" key="6">
    <source>
        <dbReference type="ARBA" id="ARBA00022692"/>
    </source>
</evidence>
<dbReference type="Gene3D" id="3.10.560.10">
    <property type="entry name" value="Outer membrane lipoprotein wza domain like"/>
    <property type="match status" value="2"/>
</dbReference>
<evidence type="ECO:0000256" key="8">
    <source>
        <dbReference type="ARBA" id="ARBA00023047"/>
    </source>
</evidence>
<dbReference type="PROSITE" id="PS51257">
    <property type="entry name" value="PROKAR_LIPOPROTEIN"/>
    <property type="match status" value="1"/>
</dbReference>
<keyword evidence="5" id="KW-0762">Sugar transport</keyword>
<dbReference type="InterPro" id="IPR049712">
    <property type="entry name" value="Poly_export"/>
</dbReference>
<evidence type="ECO:0000259" key="16">
    <source>
        <dbReference type="Pfam" id="PF22461"/>
    </source>
</evidence>
<protein>
    <submittedName>
        <fullName evidence="17">Polysaccharide export outer membrane protein</fullName>
    </submittedName>
</protein>
<evidence type="ECO:0000313" key="17">
    <source>
        <dbReference type="EMBL" id="SFV33389.1"/>
    </source>
</evidence>